<feature type="region of interest" description="Disordered" evidence="1">
    <location>
        <begin position="238"/>
        <end position="260"/>
    </location>
</feature>
<evidence type="ECO:0000256" key="1">
    <source>
        <dbReference type="SAM" id="MobiDB-lite"/>
    </source>
</evidence>
<evidence type="ECO:0000313" key="3">
    <source>
        <dbReference type="Proteomes" id="UP000242791"/>
    </source>
</evidence>
<feature type="compositionally biased region" description="Polar residues" evidence="1">
    <location>
        <begin position="238"/>
        <end position="249"/>
    </location>
</feature>
<comment type="caution">
    <text evidence="2">The sequence shown here is derived from an EMBL/GenBank/DDBJ whole genome shotgun (WGS) entry which is preliminary data.</text>
</comment>
<dbReference type="AlphaFoldDB" id="A0A1J9PW78"/>
<accession>A0A1J9PW78</accession>
<feature type="compositionally biased region" description="Polar residues" evidence="1">
    <location>
        <begin position="195"/>
        <end position="204"/>
    </location>
</feature>
<feature type="region of interest" description="Disordered" evidence="1">
    <location>
        <begin position="83"/>
        <end position="164"/>
    </location>
</feature>
<keyword evidence="3" id="KW-1185">Reference proteome</keyword>
<proteinExistence type="predicted"/>
<dbReference type="Proteomes" id="UP000242791">
    <property type="component" value="Unassembled WGS sequence"/>
</dbReference>
<name>A0A1J9PW78_9EURO</name>
<feature type="region of interest" description="Disordered" evidence="1">
    <location>
        <begin position="184"/>
        <end position="206"/>
    </location>
</feature>
<reference evidence="2 3" key="1">
    <citation type="submission" date="2015-08" db="EMBL/GenBank/DDBJ databases">
        <title>Emmonsia species relationships and genome sequence.</title>
        <authorList>
            <person name="Cuomo C.A."/>
            <person name="Schwartz I.S."/>
            <person name="Kenyon C."/>
            <person name="De Hoog G.S."/>
            <person name="Govender N.P."/>
            <person name="Botha A."/>
            <person name="Moreno L."/>
            <person name="De Vries M."/>
            <person name="Munoz J.F."/>
            <person name="Stielow J.B."/>
        </authorList>
    </citation>
    <scope>NUCLEOTIDE SEQUENCE [LARGE SCALE GENOMIC DNA]</scope>
    <source>
        <strain evidence="2 3">EI222</strain>
    </source>
</reference>
<dbReference type="VEuPathDB" id="FungiDB:ACJ73_08048"/>
<gene>
    <name evidence="2" type="ORF">ACJ73_08048</name>
</gene>
<organism evidence="2 3">
    <name type="scientific">Blastomyces percursus</name>
    <dbReference type="NCBI Taxonomy" id="1658174"/>
    <lineage>
        <taxon>Eukaryota</taxon>
        <taxon>Fungi</taxon>
        <taxon>Dikarya</taxon>
        <taxon>Ascomycota</taxon>
        <taxon>Pezizomycotina</taxon>
        <taxon>Eurotiomycetes</taxon>
        <taxon>Eurotiomycetidae</taxon>
        <taxon>Onygenales</taxon>
        <taxon>Ajellomycetaceae</taxon>
        <taxon>Blastomyces</taxon>
    </lineage>
</organism>
<feature type="compositionally biased region" description="Polar residues" evidence="1">
    <location>
        <begin position="90"/>
        <end position="118"/>
    </location>
</feature>
<evidence type="ECO:0000313" key="2">
    <source>
        <dbReference type="EMBL" id="OJD20616.1"/>
    </source>
</evidence>
<dbReference type="EMBL" id="LGTZ01001785">
    <property type="protein sequence ID" value="OJD20616.1"/>
    <property type="molecule type" value="Genomic_DNA"/>
</dbReference>
<feature type="compositionally biased region" description="Polar residues" evidence="1">
    <location>
        <begin position="153"/>
        <end position="162"/>
    </location>
</feature>
<sequence>MKAEEEGRQAQMYFGRWTGFPEFLATFPSKLLLIVQNHRITGETRRQKIKNLRRSLLWLARISPFVIFTRRVKKNTVAVRRASEKLPGANTESNTGDWRNLSSSPATRPSSQPQTNEVIDTRRPVTPVSNRSVPFTNDNNSQQSPEEPRGGSPSASNPSTHDANMARISTPISNQSVYFANDNSRRSLKEPRGGSLSTSDSTDASMVEMGAPELGFADGRGNPQIQQTLDDNANLQANSSESYSQTSDMIHQPEASRRDTTDIDQQMTNLDILANVAGNYFRSEAPTLNLPQMSPSLLDPQLPGASSLISALPADHLRVYDGSRTSFLETYQTAGFNEMNIHTPEPDNRLNPEIVLNNNHFGTPTTADTILEQPSDQSGSNFHDPLPGAAFNIPRYRQNIDFQNSQVETFNPAAYGQNANFENPMTFNPAAYGQNANSENPTTFNPAAYGQNTNSENLTTFNPAAYGQNTNSENPTAFNPAAYGQNMGFRNPQLDTFNPAAYGQNANLQNPTTETFNPSNYGQRSGVTEKQSIEILSRSPSGAMLLDN</sequence>
<feature type="compositionally biased region" description="Polar residues" evidence="1">
    <location>
        <begin position="127"/>
        <end position="145"/>
    </location>
</feature>
<protein>
    <submittedName>
        <fullName evidence="2">Uncharacterized protein</fullName>
    </submittedName>
</protein>